<name>A0A1J5Q3B1_9ZZZZ</name>
<feature type="compositionally biased region" description="Basic and acidic residues" evidence="1">
    <location>
        <begin position="59"/>
        <end position="77"/>
    </location>
</feature>
<feature type="region of interest" description="Disordered" evidence="1">
    <location>
        <begin position="59"/>
        <end position="114"/>
    </location>
</feature>
<protein>
    <submittedName>
        <fullName evidence="2">Uncharacterized protein</fullName>
    </submittedName>
</protein>
<dbReference type="EMBL" id="MLJW01001532">
    <property type="protein sequence ID" value="OIQ77802.1"/>
    <property type="molecule type" value="Genomic_DNA"/>
</dbReference>
<comment type="caution">
    <text evidence="2">The sequence shown here is derived from an EMBL/GenBank/DDBJ whole genome shotgun (WGS) entry which is preliminary data.</text>
</comment>
<dbReference type="AlphaFoldDB" id="A0A1J5Q3B1"/>
<organism evidence="2">
    <name type="scientific">mine drainage metagenome</name>
    <dbReference type="NCBI Taxonomy" id="410659"/>
    <lineage>
        <taxon>unclassified sequences</taxon>
        <taxon>metagenomes</taxon>
        <taxon>ecological metagenomes</taxon>
    </lineage>
</organism>
<accession>A0A1J5Q3B1</accession>
<sequence length="114" mass="12741">MEGGARLRQARLRGVVARVDHDAVQRLVGLQPGGVHVVQPLRVGDVVVDIVVEALRDRAHAEQADRNRKREQHEHQTGRQRHPGTDFQILDQHGHEMGRSRTAATLAGDEDLQE</sequence>
<evidence type="ECO:0000313" key="2">
    <source>
        <dbReference type="EMBL" id="OIQ77802.1"/>
    </source>
</evidence>
<gene>
    <name evidence="2" type="ORF">GALL_404990</name>
</gene>
<evidence type="ECO:0000256" key="1">
    <source>
        <dbReference type="SAM" id="MobiDB-lite"/>
    </source>
</evidence>
<reference evidence="2" key="1">
    <citation type="submission" date="2016-10" db="EMBL/GenBank/DDBJ databases">
        <title>Sequence of Gallionella enrichment culture.</title>
        <authorList>
            <person name="Poehlein A."/>
            <person name="Muehling M."/>
            <person name="Daniel R."/>
        </authorList>
    </citation>
    <scope>NUCLEOTIDE SEQUENCE</scope>
</reference>
<proteinExistence type="predicted"/>